<feature type="region of interest" description="Disordered" evidence="6">
    <location>
        <begin position="346"/>
        <end position="398"/>
    </location>
</feature>
<dbReference type="InterPro" id="IPR049326">
    <property type="entry name" value="Rhodopsin_dom_fungi"/>
</dbReference>
<feature type="domain" description="Rhodopsin" evidence="8">
    <location>
        <begin position="27"/>
        <end position="268"/>
    </location>
</feature>
<dbReference type="Pfam" id="PF20684">
    <property type="entry name" value="Fung_rhodopsin"/>
    <property type="match status" value="1"/>
</dbReference>
<dbReference type="PANTHER" id="PTHR33048">
    <property type="entry name" value="PTH11-LIKE INTEGRAL MEMBRANE PROTEIN (AFU_ORTHOLOGUE AFUA_5G11245)"/>
    <property type="match status" value="1"/>
</dbReference>
<dbReference type="AlphaFoldDB" id="A0A9P7ZWT5"/>
<keyword evidence="4 7" id="KW-0472">Membrane</keyword>
<protein>
    <recommendedName>
        <fullName evidence="8">Rhodopsin domain-containing protein</fullName>
    </recommendedName>
</protein>
<keyword evidence="2 7" id="KW-0812">Transmembrane</keyword>
<comment type="similarity">
    <text evidence="5">Belongs to the SAT4 family.</text>
</comment>
<name>A0A9P7ZWT5_9HYPO</name>
<evidence type="ECO:0000256" key="1">
    <source>
        <dbReference type="ARBA" id="ARBA00004141"/>
    </source>
</evidence>
<accession>A0A9P7ZWT5</accession>
<feature type="transmembrane region" description="Helical" evidence="7">
    <location>
        <begin position="14"/>
        <end position="34"/>
    </location>
</feature>
<feature type="transmembrane region" description="Helical" evidence="7">
    <location>
        <begin position="95"/>
        <end position="117"/>
    </location>
</feature>
<sequence>MSSESMLTLTAESWTWYAVTWVVVMIRMASRRLLLGSWRKLQVEDALMLLAMATDTVLIVGMNIISTTSSNLIDPNDPTPLDAANIQERVFGSKMVLVVEQMQCITIWLVKACLLIMYHRLTMSLRQNLAVKIVAAYAAVTFVVMEILYLGVWCRPFHEYWAVPPKSTQCSAATNHLITNAVFNISSDIMIIVIPLPIFLKSTLSPKRKAVLCGVFAVGTFTIVSAVLNKYYSFNQPFGSDWTFWYIRESSTAIIAANLPLTWTLMQRVFNLKSFAEKYYSNQRSGGVQTNSQFRSTNYIDRQRHRRRADSLGSLGETDRSASEEHINPIPLKIYQKHEVEISTLPAEDDNGRRMRMASTDSLPDGLKTVTNVRGGQSVQSRRTEEDGSLKSVGGAVV</sequence>
<dbReference type="RefSeq" id="XP_046122827.1">
    <property type="nucleotide sequence ID" value="XM_046264445.1"/>
</dbReference>
<feature type="compositionally biased region" description="Basic and acidic residues" evidence="6">
    <location>
        <begin position="317"/>
        <end position="327"/>
    </location>
</feature>
<organism evidence="9 10">
    <name type="scientific">Emericellopsis atlantica</name>
    <dbReference type="NCBI Taxonomy" id="2614577"/>
    <lineage>
        <taxon>Eukaryota</taxon>
        <taxon>Fungi</taxon>
        <taxon>Dikarya</taxon>
        <taxon>Ascomycota</taxon>
        <taxon>Pezizomycotina</taxon>
        <taxon>Sordariomycetes</taxon>
        <taxon>Hypocreomycetidae</taxon>
        <taxon>Hypocreales</taxon>
        <taxon>Bionectriaceae</taxon>
        <taxon>Emericellopsis</taxon>
    </lineage>
</organism>
<feature type="transmembrane region" description="Helical" evidence="7">
    <location>
        <begin position="212"/>
        <end position="232"/>
    </location>
</feature>
<comment type="caution">
    <text evidence="9">The sequence shown here is derived from an EMBL/GenBank/DDBJ whole genome shotgun (WGS) entry which is preliminary data.</text>
</comment>
<feature type="transmembrane region" description="Helical" evidence="7">
    <location>
        <begin position="129"/>
        <end position="152"/>
    </location>
</feature>
<gene>
    <name evidence="9" type="ORF">F5Z01DRAFT_669638</name>
</gene>
<keyword evidence="3 7" id="KW-1133">Transmembrane helix</keyword>
<proteinExistence type="inferred from homology"/>
<evidence type="ECO:0000256" key="3">
    <source>
        <dbReference type="ARBA" id="ARBA00022989"/>
    </source>
</evidence>
<evidence type="ECO:0000256" key="7">
    <source>
        <dbReference type="SAM" id="Phobius"/>
    </source>
</evidence>
<dbReference type="OrthoDB" id="3903189at2759"/>
<feature type="transmembrane region" description="Helical" evidence="7">
    <location>
        <begin position="181"/>
        <end position="200"/>
    </location>
</feature>
<evidence type="ECO:0000313" key="9">
    <source>
        <dbReference type="EMBL" id="KAG9258903.1"/>
    </source>
</evidence>
<evidence type="ECO:0000256" key="4">
    <source>
        <dbReference type="ARBA" id="ARBA00023136"/>
    </source>
</evidence>
<dbReference type="GeneID" id="70295348"/>
<feature type="transmembrane region" description="Helical" evidence="7">
    <location>
        <begin position="46"/>
        <end position="65"/>
    </location>
</feature>
<keyword evidence="10" id="KW-1185">Reference proteome</keyword>
<dbReference type="EMBL" id="MU251242">
    <property type="protein sequence ID" value="KAG9258903.1"/>
    <property type="molecule type" value="Genomic_DNA"/>
</dbReference>
<evidence type="ECO:0000256" key="2">
    <source>
        <dbReference type="ARBA" id="ARBA00022692"/>
    </source>
</evidence>
<feature type="transmembrane region" description="Helical" evidence="7">
    <location>
        <begin position="244"/>
        <end position="265"/>
    </location>
</feature>
<feature type="compositionally biased region" description="Polar residues" evidence="6">
    <location>
        <begin position="369"/>
        <end position="381"/>
    </location>
</feature>
<dbReference type="PANTHER" id="PTHR33048:SF47">
    <property type="entry name" value="INTEGRAL MEMBRANE PROTEIN-RELATED"/>
    <property type="match status" value="1"/>
</dbReference>
<feature type="region of interest" description="Disordered" evidence="6">
    <location>
        <begin position="305"/>
        <end position="328"/>
    </location>
</feature>
<evidence type="ECO:0000256" key="5">
    <source>
        <dbReference type="ARBA" id="ARBA00038359"/>
    </source>
</evidence>
<dbReference type="InterPro" id="IPR052337">
    <property type="entry name" value="SAT4-like"/>
</dbReference>
<evidence type="ECO:0000259" key="8">
    <source>
        <dbReference type="Pfam" id="PF20684"/>
    </source>
</evidence>
<comment type="subcellular location">
    <subcellularLocation>
        <location evidence="1">Membrane</location>
        <topology evidence="1">Multi-pass membrane protein</topology>
    </subcellularLocation>
</comment>
<evidence type="ECO:0000313" key="10">
    <source>
        <dbReference type="Proteomes" id="UP000887229"/>
    </source>
</evidence>
<reference evidence="9" key="1">
    <citation type="journal article" date="2021" name="IMA Fungus">
        <title>Genomic characterization of three marine fungi, including Emericellopsis atlantica sp. nov. with signatures of a generalist lifestyle and marine biomass degradation.</title>
        <authorList>
            <person name="Hagestad O.C."/>
            <person name="Hou L."/>
            <person name="Andersen J.H."/>
            <person name="Hansen E.H."/>
            <person name="Altermark B."/>
            <person name="Li C."/>
            <person name="Kuhnert E."/>
            <person name="Cox R.J."/>
            <person name="Crous P.W."/>
            <person name="Spatafora J.W."/>
            <person name="Lail K."/>
            <person name="Amirebrahimi M."/>
            <person name="Lipzen A."/>
            <person name="Pangilinan J."/>
            <person name="Andreopoulos W."/>
            <person name="Hayes R.D."/>
            <person name="Ng V."/>
            <person name="Grigoriev I.V."/>
            <person name="Jackson S.A."/>
            <person name="Sutton T.D.S."/>
            <person name="Dobson A.D.W."/>
            <person name="Rama T."/>
        </authorList>
    </citation>
    <scope>NUCLEOTIDE SEQUENCE</scope>
    <source>
        <strain evidence="9">TS7</strain>
    </source>
</reference>
<dbReference type="GO" id="GO:0016020">
    <property type="term" value="C:membrane"/>
    <property type="evidence" value="ECO:0007669"/>
    <property type="project" value="UniProtKB-SubCell"/>
</dbReference>
<evidence type="ECO:0000256" key="6">
    <source>
        <dbReference type="SAM" id="MobiDB-lite"/>
    </source>
</evidence>
<dbReference type="Proteomes" id="UP000887229">
    <property type="component" value="Unassembled WGS sequence"/>
</dbReference>